<comment type="subcellular location">
    <subcellularLocation>
        <location evidence="1">Membrane</location>
        <topology evidence="1">Single-pass type I membrane protein</topology>
    </subcellularLocation>
</comment>
<dbReference type="PIRSF" id="PIRSF037595">
    <property type="entry name" value="Toll-like_receptor"/>
    <property type="match status" value="1"/>
</dbReference>
<keyword evidence="9" id="KW-0675">Receptor</keyword>
<reference evidence="13" key="1">
    <citation type="submission" date="2020-07" db="EMBL/GenBank/DDBJ databases">
        <title>Multicomponent nature underlies the extraordinary mechanical properties of spider dragline silk.</title>
        <authorList>
            <person name="Kono N."/>
            <person name="Nakamura H."/>
            <person name="Mori M."/>
            <person name="Yoshida Y."/>
            <person name="Ohtoshi R."/>
            <person name="Malay A.D."/>
            <person name="Moran D.A.P."/>
            <person name="Tomita M."/>
            <person name="Numata K."/>
            <person name="Arakawa K."/>
        </authorList>
    </citation>
    <scope>NUCLEOTIDE SEQUENCE</scope>
</reference>
<dbReference type="Gene3D" id="3.80.10.10">
    <property type="entry name" value="Ribonuclease Inhibitor"/>
    <property type="match status" value="4"/>
</dbReference>
<keyword evidence="3" id="KW-0433">Leucine-rich repeat</keyword>
<dbReference type="SMART" id="SM00369">
    <property type="entry name" value="LRR_TYP"/>
    <property type="match status" value="10"/>
</dbReference>
<dbReference type="PANTHER" id="PTHR24365">
    <property type="entry name" value="TOLL-LIKE RECEPTOR"/>
    <property type="match status" value="1"/>
</dbReference>
<dbReference type="PANTHER" id="PTHR24365:SF541">
    <property type="entry name" value="PROTEIN TOLL-RELATED"/>
    <property type="match status" value="1"/>
</dbReference>
<dbReference type="InterPro" id="IPR001611">
    <property type="entry name" value="Leu-rich_rpt"/>
</dbReference>
<evidence type="ECO:0000256" key="2">
    <source>
        <dbReference type="ARBA" id="ARBA00009634"/>
    </source>
</evidence>
<dbReference type="PROSITE" id="PS50104">
    <property type="entry name" value="TIR"/>
    <property type="match status" value="1"/>
</dbReference>
<dbReference type="AlphaFoldDB" id="A0A8X6J0K5"/>
<accession>A0A8X6J0K5</accession>
<keyword evidence="7 11" id="KW-1133">Transmembrane helix</keyword>
<protein>
    <submittedName>
        <fullName evidence="13">Protein toll</fullName>
    </submittedName>
</protein>
<dbReference type="GO" id="GO:0004888">
    <property type="term" value="F:transmembrane signaling receptor activity"/>
    <property type="evidence" value="ECO:0007669"/>
    <property type="project" value="InterPro"/>
</dbReference>
<evidence type="ECO:0000256" key="5">
    <source>
        <dbReference type="ARBA" id="ARBA00022729"/>
    </source>
</evidence>
<dbReference type="GO" id="GO:0005886">
    <property type="term" value="C:plasma membrane"/>
    <property type="evidence" value="ECO:0007669"/>
    <property type="project" value="TreeGrafter"/>
</dbReference>
<dbReference type="OrthoDB" id="6420355at2759"/>
<dbReference type="Proteomes" id="UP000887116">
    <property type="component" value="Unassembled WGS sequence"/>
</dbReference>
<name>A0A8X6J0K5_TRICU</name>
<keyword evidence="5" id="KW-0732">Signal</keyword>
<dbReference type="InterPro" id="IPR000157">
    <property type="entry name" value="TIR_dom"/>
</dbReference>
<evidence type="ECO:0000256" key="9">
    <source>
        <dbReference type="ARBA" id="ARBA00023170"/>
    </source>
</evidence>
<dbReference type="InterPro" id="IPR035897">
    <property type="entry name" value="Toll_tir_struct_dom_sf"/>
</dbReference>
<dbReference type="SUPFAM" id="SSF52200">
    <property type="entry name" value="Toll/Interleukin receptor TIR domain"/>
    <property type="match status" value="1"/>
</dbReference>
<evidence type="ECO:0000256" key="3">
    <source>
        <dbReference type="ARBA" id="ARBA00022614"/>
    </source>
</evidence>
<keyword evidence="14" id="KW-1185">Reference proteome</keyword>
<organism evidence="13 14">
    <name type="scientific">Trichonephila clavata</name>
    <name type="common">Joro spider</name>
    <name type="synonym">Nephila clavata</name>
    <dbReference type="NCBI Taxonomy" id="2740835"/>
    <lineage>
        <taxon>Eukaryota</taxon>
        <taxon>Metazoa</taxon>
        <taxon>Ecdysozoa</taxon>
        <taxon>Arthropoda</taxon>
        <taxon>Chelicerata</taxon>
        <taxon>Arachnida</taxon>
        <taxon>Araneae</taxon>
        <taxon>Araneomorphae</taxon>
        <taxon>Entelegynae</taxon>
        <taxon>Araneoidea</taxon>
        <taxon>Nephilidae</taxon>
        <taxon>Trichonephila</taxon>
    </lineage>
</organism>
<comment type="similarity">
    <text evidence="2">Belongs to the Toll-like receptor family.</text>
</comment>
<dbReference type="Pfam" id="PF13855">
    <property type="entry name" value="LRR_8"/>
    <property type="match status" value="2"/>
</dbReference>
<dbReference type="SMART" id="SM00082">
    <property type="entry name" value="LRRCT"/>
    <property type="match status" value="2"/>
</dbReference>
<evidence type="ECO:0000256" key="10">
    <source>
        <dbReference type="ARBA" id="ARBA00023180"/>
    </source>
</evidence>
<dbReference type="Pfam" id="PF01582">
    <property type="entry name" value="TIR"/>
    <property type="match status" value="1"/>
</dbReference>
<sequence>MRFEMNASCVQWNNAFLFSLQKIPDFRSIRDSIRNVLIDNSLLSSLDGNSLRDLPHVETVSFVNNSITYVDPDVFQGTENIIIFDISYNRLTSLPPRLFDPWTNLKKVVLSHNHLLHMDQVFAVAHPTFIYLDHNNLTDLDSLLHLNMTSVETLQLSYNPFEEVTNNSFNGKVNNLRFLYLDHCLIREFNVEHYEELSILATLDLSYNLIKEVTNQTITFGYYVEMDFMGNQITDFNVELPYNVKRVYLNKNLLTSLGRTLQFSQMSEVSMADNRIRTLGPEDFRGVHGVQMLDLQGNVIESVLRFTFTAIRKDILYLDLSRNRIRALNGCTRYLSLLTSLNLTDNRIESFEEGEFAGLNELTELYLHGNRISTIGDELQRLDQLQYVVISNNRIRTLKREQFPEMLQYIYFAGNPFKCDCELLPFLLELNSSKTPATDVPLCTTSNKTSINSTLASHCPSECRCHCTKRDQQHFVSVDCSSRGLDYLPTLFRTANASTSTVENSTSLEIHLPRQVKENIVFSEVGPFVIEDEIGSLDLSNNSLQTLEEGSFPEGLRIFHLSDNRLRQPPTALLYSLSELSEVSLANNPWTCDCGTLGFKKWILSKSDIVLDANRTRCGPGDPETSSLEDRAIWSLTDLDLCPTDIGFYIILAFGVLCFCLFVAAAKIAWTRYEMNIKVWLYSHGVTWVKERDIDRDKKFDAFMSFSHKDENFVIQELIKVIEEKEPNIRLCLHYKHFLPGAFIHENILNAVQDSKRTVLILTRNFLESEWCLMEFRAAHVQALKDRVHRIIVIKVGDLPKDIDPSIQLYLDSTTYLTWGDKYFWNNLLYALPTPCKPRTSPAKPPTGSREGLFSVTHMEYTV</sequence>
<keyword evidence="10" id="KW-0325">Glycoprotein</keyword>
<feature type="domain" description="TIR" evidence="12">
    <location>
        <begin position="698"/>
        <end position="832"/>
    </location>
</feature>
<keyword evidence="6" id="KW-0677">Repeat</keyword>
<gene>
    <name evidence="13" type="primary">Tl</name>
    <name evidence="13" type="ORF">TNCT_164691</name>
</gene>
<evidence type="ECO:0000256" key="4">
    <source>
        <dbReference type="ARBA" id="ARBA00022692"/>
    </source>
</evidence>
<dbReference type="EMBL" id="BMAO01037024">
    <property type="protein sequence ID" value="GFR14805.1"/>
    <property type="molecule type" value="Genomic_DNA"/>
</dbReference>
<dbReference type="InterPro" id="IPR032675">
    <property type="entry name" value="LRR_dom_sf"/>
</dbReference>
<proteinExistence type="inferred from homology"/>
<keyword evidence="4 11" id="KW-0812">Transmembrane</keyword>
<evidence type="ECO:0000256" key="1">
    <source>
        <dbReference type="ARBA" id="ARBA00004479"/>
    </source>
</evidence>
<dbReference type="PROSITE" id="PS51450">
    <property type="entry name" value="LRR"/>
    <property type="match status" value="2"/>
</dbReference>
<evidence type="ECO:0000313" key="14">
    <source>
        <dbReference type="Proteomes" id="UP000887116"/>
    </source>
</evidence>
<dbReference type="FunFam" id="3.40.50.10140:FF:000026">
    <property type="entry name" value="Toll-like receptor 2"/>
    <property type="match status" value="1"/>
</dbReference>
<keyword evidence="8 11" id="KW-0472">Membrane</keyword>
<feature type="transmembrane region" description="Helical" evidence="11">
    <location>
        <begin position="646"/>
        <end position="670"/>
    </location>
</feature>
<evidence type="ECO:0000313" key="13">
    <source>
        <dbReference type="EMBL" id="GFR14805.1"/>
    </source>
</evidence>
<dbReference type="InterPro" id="IPR017241">
    <property type="entry name" value="Toll-like_receptor"/>
</dbReference>
<evidence type="ECO:0000256" key="11">
    <source>
        <dbReference type="SAM" id="Phobius"/>
    </source>
</evidence>
<dbReference type="InterPro" id="IPR003591">
    <property type="entry name" value="Leu-rich_rpt_typical-subtyp"/>
</dbReference>
<dbReference type="GO" id="GO:0006955">
    <property type="term" value="P:immune response"/>
    <property type="evidence" value="ECO:0007669"/>
    <property type="project" value="InterPro"/>
</dbReference>
<evidence type="ECO:0000259" key="12">
    <source>
        <dbReference type="PROSITE" id="PS50104"/>
    </source>
</evidence>
<dbReference type="SUPFAM" id="SSF52058">
    <property type="entry name" value="L domain-like"/>
    <property type="match status" value="3"/>
</dbReference>
<comment type="caution">
    <text evidence="13">The sequence shown here is derived from an EMBL/GenBank/DDBJ whole genome shotgun (WGS) entry which is preliminary data.</text>
</comment>
<dbReference type="SMART" id="SM00255">
    <property type="entry name" value="TIR"/>
    <property type="match status" value="1"/>
</dbReference>
<dbReference type="GO" id="GO:0002224">
    <property type="term" value="P:toll-like receptor signaling pathway"/>
    <property type="evidence" value="ECO:0007669"/>
    <property type="project" value="InterPro"/>
</dbReference>
<dbReference type="InterPro" id="IPR000483">
    <property type="entry name" value="Cys-rich_flank_reg_C"/>
</dbReference>
<evidence type="ECO:0000256" key="8">
    <source>
        <dbReference type="ARBA" id="ARBA00023136"/>
    </source>
</evidence>
<evidence type="ECO:0000256" key="6">
    <source>
        <dbReference type="ARBA" id="ARBA00022737"/>
    </source>
</evidence>
<evidence type="ECO:0000256" key="7">
    <source>
        <dbReference type="ARBA" id="ARBA00022989"/>
    </source>
</evidence>
<dbReference type="Gene3D" id="3.40.50.10140">
    <property type="entry name" value="Toll/interleukin-1 receptor homology (TIR) domain"/>
    <property type="match status" value="1"/>
</dbReference>